<proteinExistence type="predicted"/>
<feature type="signal peptide" evidence="2">
    <location>
        <begin position="1"/>
        <end position="33"/>
    </location>
</feature>
<evidence type="ECO:0008006" key="5">
    <source>
        <dbReference type="Google" id="ProtNLM"/>
    </source>
</evidence>
<name>A0A5C7J6X2_9BACT</name>
<feature type="transmembrane region" description="Helical" evidence="1">
    <location>
        <begin position="111"/>
        <end position="132"/>
    </location>
</feature>
<comment type="caution">
    <text evidence="3">The sequence shown here is derived from an EMBL/GenBank/DDBJ whole genome shotgun (WGS) entry which is preliminary data.</text>
</comment>
<dbReference type="Proteomes" id="UP000321026">
    <property type="component" value="Unassembled WGS sequence"/>
</dbReference>
<dbReference type="EMBL" id="SSDS01000068">
    <property type="protein sequence ID" value="TXG76672.1"/>
    <property type="molecule type" value="Genomic_DNA"/>
</dbReference>
<organism evidence="3 4">
    <name type="scientific">Candidatus Dojkabacteria bacterium</name>
    <dbReference type="NCBI Taxonomy" id="2099670"/>
    <lineage>
        <taxon>Bacteria</taxon>
        <taxon>Candidatus Dojkabacteria</taxon>
    </lineage>
</organism>
<reference evidence="3 4" key="1">
    <citation type="submission" date="2018-09" db="EMBL/GenBank/DDBJ databases">
        <title>Metagenome Assembled Genomes from an Advanced Water Purification Facility.</title>
        <authorList>
            <person name="Stamps B.W."/>
            <person name="Spear J.R."/>
        </authorList>
    </citation>
    <scope>NUCLEOTIDE SEQUENCE [LARGE SCALE GENOMIC DNA]</scope>
    <source>
        <strain evidence="3">Bin_63_2</strain>
    </source>
</reference>
<evidence type="ECO:0000313" key="3">
    <source>
        <dbReference type="EMBL" id="TXG76672.1"/>
    </source>
</evidence>
<dbReference type="AlphaFoldDB" id="A0A5C7J6X2"/>
<keyword evidence="2" id="KW-0732">Signal</keyword>
<dbReference type="InterPro" id="IPR043993">
    <property type="entry name" value="T4SS_pilin"/>
</dbReference>
<gene>
    <name evidence="3" type="ORF">E6Q11_04225</name>
</gene>
<keyword evidence="1" id="KW-1133">Transmembrane helix</keyword>
<protein>
    <recommendedName>
        <fullName evidence="5">DUF4134 domain-containing protein</fullName>
    </recommendedName>
</protein>
<feature type="chain" id="PRO_5022965490" description="DUF4134 domain-containing protein" evidence="2">
    <location>
        <begin position="34"/>
        <end position="136"/>
    </location>
</feature>
<evidence type="ECO:0000313" key="4">
    <source>
        <dbReference type="Proteomes" id="UP000321026"/>
    </source>
</evidence>
<dbReference type="Pfam" id="PF18895">
    <property type="entry name" value="T4SS_pilin"/>
    <property type="match status" value="1"/>
</dbReference>
<feature type="transmembrane region" description="Helical" evidence="1">
    <location>
        <begin position="74"/>
        <end position="95"/>
    </location>
</feature>
<keyword evidence="1" id="KW-0472">Membrane</keyword>
<evidence type="ECO:0000256" key="1">
    <source>
        <dbReference type="SAM" id="Phobius"/>
    </source>
</evidence>
<keyword evidence="1" id="KW-0812">Transmembrane</keyword>
<accession>A0A5C7J6X2</accession>
<evidence type="ECO:0000256" key="2">
    <source>
        <dbReference type="SAM" id="SignalP"/>
    </source>
</evidence>
<sequence>MTTMIKKIAASIALLLLVASPAAVLVGAPTASAIDCTGIQNCVGGGIETTDPDGATSVDAEARVTELAQDVINIFSWVVGIISVIMVIVGGFQYITSGGDGGKVTNAKNTIMYALIGIVIVALAQVMVQFVLKKIV</sequence>